<dbReference type="NCBIfam" id="TIGR02115">
    <property type="entry name" value="potass_kdpF"/>
    <property type="match status" value="1"/>
</dbReference>
<sequence length="25" mass="2846">MIAMLIIAILLLGYLVYALVHPEKF</sequence>
<protein>
    <submittedName>
        <fullName evidence="1">K(+)-transporting ATPase subunit F</fullName>
    </submittedName>
</protein>
<organism evidence="1 2">
    <name type="scientific">Listeria grandensis</name>
    <dbReference type="NCBI Taxonomy" id="1494963"/>
    <lineage>
        <taxon>Bacteria</taxon>
        <taxon>Bacillati</taxon>
        <taxon>Bacillota</taxon>
        <taxon>Bacilli</taxon>
        <taxon>Bacillales</taxon>
        <taxon>Listeriaceae</taxon>
        <taxon>Listeria</taxon>
    </lineage>
</organism>
<comment type="caution">
    <text evidence="1">The sequence shown here is derived from an EMBL/GenBank/DDBJ whole genome shotgun (WGS) entry which is preliminary data.</text>
</comment>
<dbReference type="Pfam" id="PF09604">
    <property type="entry name" value="Potass_KdpF"/>
    <property type="match status" value="1"/>
</dbReference>
<gene>
    <name evidence="1" type="primary">kdpF</name>
    <name evidence="1" type="ORF">HCA69_09265</name>
</gene>
<proteinExistence type="predicted"/>
<evidence type="ECO:0000313" key="2">
    <source>
        <dbReference type="Proteomes" id="UP000535908"/>
    </source>
</evidence>
<dbReference type="EMBL" id="JAARWN010000008">
    <property type="protein sequence ID" value="MBC1936553.1"/>
    <property type="molecule type" value="Genomic_DNA"/>
</dbReference>
<dbReference type="GO" id="GO:0008556">
    <property type="term" value="F:P-type potassium transmembrane transporter activity"/>
    <property type="evidence" value="ECO:0007669"/>
    <property type="project" value="InterPro"/>
</dbReference>
<dbReference type="Proteomes" id="UP000535908">
    <property type="component" value="Unassembled WGS sequence"/>
</dbReference>
<evidence type="ECO:0000313" key="1">
    <source>
        <dbReference type="EMBL" id="MBC1936553.1"/>
    </source>
</evidence>
<dbReference type="AlphaFoldDB" id="A0A7X0Y470"/>
<accession>A0A7X0Y470</accession>
<dbReference type="GO" id="GO:0005886">
    <property type="term" value="C:plasma membrane"/>
    <property type="evidence" value="ECO:0007669"/>
    <property type="project" value="InterPro"/>
</dbReference>
<reference evidence="1 2" key="1">
    <citation type="submission" date="2020-03" db="EMBL/GenBank/DDBJ databases">
        <title>Soil Listeria distribution.</title>
        <authorList>
            <person name="Liao J."/>
            <person name="Wiedmann M."/>
        </authorList>
    </citation>
    <scope>NUCLEOTIDE SEQUENCE [LARGE SCALE GENOMIC DNA]</scope>
    <source>
        <strain evidence="1 2">FSL L7-0741</strain>
    </source>
</reference>
<name>A0A7X0Y470_9LIST</name>
<dbReference type="InterPro" id="IPR011726">
    <property type="entry name" value="KdpF"/>
</dbReference>